<keyword evidence="3" id="KW-0479">Metal-binding</keyword>
<keyword evidence="4" id="KW-0408">Iron</keyword>
<dbReference type="PANTHER" id="PTHR47366">
    <property type="entry name" value="TWO-ON-TWO HEMOGLOBIN-3"/>
    <property type="match status" value="1"/>
</dbReference>
<dbReference type="InterPro" id="IPR044203">
    <property type="entry name" value="GlbO/GLB3-like"/>
</dbReference>
<dbReference type="RefSeq" id="WP_289412842.1">
    <property type="nucleotide sequence ID" value="NZ_JAQIBD010000001.1"/>
</dbReference>
<keyword evidence="7" id="KW-1185">Reference proteome</keyword>
<dbReference type="Proteomes" id="UP001169069">
    <property type="component" value="Unassembled WGS sequence"/>
</dbReference>
<evidence type="ECO:0000256" key="4">
    <source>
        <dbReference type="ARBA" id="ARBA00023004"/>
    </source>
</evidence>
<protein>
    <submittedName>
        <fullName evidence="6">Globin</fullName>
    </submittedName>
</protein>
<proteinExistence type="inferred from homology"/>
<evidence type="ECO:0000256" key="3">
    <source>
        <dbReference type="ARBA" id="ARBA00022723"/>
    </source>
</evidence>
<dbReference type="Pfam" id="PF01152">
    <property type="entry name" value="Bac_globin"/>
    <property type="match status" value="1"/>
</dbReference>
<dbReference type="SUPFAM" id="SSF46458">
    <property type="entry name" value="Globin-like"/>
    <property type="match status" value="1"/>
</dbReference>
<accession>A0ABT7QX45</accession>
<organism evidence="6 7">
    <name type="scientific">Sulfurovum zhangzhouensis</name>
    <dbReference type="NCBI Taxonomy" id="3019067"/>
    <lineage>
        <taxon>Bacteria</taxon>
        <taxon>Pseudomonadati</taxon>
        <taxon>Campylobacterota</taxon>
        <taxon>Epsilonproteobacteria</taxon>
        <taxon>Campylobacterales</taxon>
        <taxon>Sulfurovaceae</taxon>
        <taxon>Sulfurovum</taxon>
    </lineage>
</organism>
<name>A0ABT7QX45_9BACT</name>
<keyword evidence="2" id="KW-0349">Heme</keyword>
<dbReference type="InterPro" id="IPR001486">
    <property type="entry name" value="Hemoglobin_trunc"/>
</dbReference>
<gene>
    <name evidence="6" type="ORF">PGH07_04420</name>
</gene>
<comment type="caution">
    <text evidence="6">The sequence shown here is derived from an EMBL/GenBank/DDBJ whole genome shotgun (WGS) entry which is preliminary data.</text>
</comment>
<comment type="similarity">
    <text evidence="5">Belongs to the truncated hemoglobin family. Group II subfamily.</text>
</comment>
<keyword evidence="1" id="KW-0813">Transport</keyword>
<evidence type="ECO:0000256" key="2">
    <source>
        <dbReference type="ARBA" id="ARBA00022617"/>
    </source>
</evidence>
<sequence length="161" mass="18986">MYNVTPVAKGEAVHFKMPDPAFYEALGYEGMKDLMYRFYDEIYDSSIANFFPQDEEEFEKVKEKNARFFIQLCGGPKVHTESIGQDLTEYMIRLHDEFSIYEKSRYEWLGCMETALRETDIPQELKDSFWEYVEAFSKLTVNSFTDGSHYYAAYTQAIQDK</sequence>
<dbReference type="InterPro" id="IPR012292">
    <property type="entry name" value="Globin/Proto"/>
</dbReference>
<dbReference type="PANTHER" id="PTHR47366:SF1">
    <property type="entry name" value="TWO-ON-TWO HEMOGLOBIN-3"/>
    <property type="match status" value="1"/>
</dbReference>
<reference evidence="6" key="1">
    <citation type="submission" date="2023-01" db="EMBL/GenBank/DDBJ databases">
        <title>Sulfurovum sp. zt1-1 genome assembly.</title>
        <authorList>
            <person name="Wang J."/>
        </authorList>
    </citation>
    <scope>NUCLEOTIDE SEQUENCE</scope>
    <source>
        <strain evidence="6">Zt1-1</strain>
    </source>
</reference>
<dbReference type="EMBL" id="JAQIBD010000001">
    <property type="protein sequence ID" value="MDM5271413.1"/>
    <property type="molecule type" value="Genomic_DNA"/>
</dbReference>
<evidence type="ECO:0000313" key="7">
    <source>
        <dbReference type="Proteomes" id="UP001169069"/>
    </source>
</evidence>
<dbReference type="Gene3D" id="1.10.490.10">
    <property type="entry name" value="Globins"/>
    <property type="match status" value="1"/>
</dbReference>
<evidence type="ECO:0000256" key="5">
    <source>
        <dbReference type="ARBA" id="ARBA00034496"/>
    </source>
</evidence>
<dbReference type="InterPro" id="IPR009050">
    <property type="entry name" value="Globin-like_sf"/>
</dbReference>
<evidence type="ECO:0000313" key="6">
    <source>
        <dbReference type="EMBL" id="MDM5271413.1"/>
    </source>
</evidence>
<evidence type="ECO:0000256" key="1">
    <source>
        <dbReference type="ARBA" id="ARBA00022448"/>
    </source>
</evidence>